<dbReference type="AlphaFoldDB" id="A0AAE1S4A7"/>
<evidence type="ECO:0000256" key="6">
    <source>
        <dbReference type="ARBA" id="ARBA00023136"/>
    </source>
</evidence>
<dbReference type="PROSITE" id="PS00108">
    <property type="entry name" value="PROTEIN_KINASE_ST"/>
    <property type="match status" value="1"/>
</dbReference>
<dbReference type="InterPro" id="IPR000719">
    <property type="entry name" value="Prot_kinase_dom"/>
</dbReference>
<keyword evidence="2" id="KW-1003">Cell membrane</keyword>
<keyword evidence="6" id="KW-0472">Membrane</keyword>
<gene>
    <name evidence="9" type="ORF">RND71_018452</name>
</gene>
<dbReference type="PROSITE" id="PS50011">
    <property type="entry name" value="PROTEIN_KINASE_DOM"/>
    <property type="match status" value="1"/>
</dbReference>
<dbReference type="PANTHER" id="PTHR46204:SF2">
    <property type="entry name" value="CHITIN ELICITOR RECEPTOR KINASE 1"/>
    <property type="match status" value="1"/>
</dbReference>
<sequence>MDMGANGQQELEDFLREEFPSESGDIKMDMGATREFLAVLKVLTNVHHLNLSKRVQITLNAARGLEYIHEHPLSVYIYRDIKTANILIDKNLHAKFEVLNHPDSDEDLRKLVDPRLGDDYPLDSVPKVAKVVSDPIITPKMLQTNPVKKLYDTCQKHKLTIRVVDMWSHDGSFEVFIDNQLSGKGMCHVKK</sequence>
<dbReference type="EMBL" id="JAVYJV010000009">
    <property type="protein sequence ID" value="KAK4363211.1"/>
    <property type="molecule type" value="Genomic_DNA"/>
</dbReference>
<comment type="caution">
    <text evidence="9">The sequence shown here is derived from an EMBL/GenBank/DDBJ whole genome shotgun (WGS) entry which is preliminary data.</text>
</comment>
<accession>A0AAE1S4A7</accession>
<dbReference type="PANTHER" id="PTHR46204">
    <property type="entry name" value="CHITIN ELICITOR RECEPTOR KINASE 1-RELATED"/>
    <property type="match status" value="1"/>
</dbReference>
<organism evidence="9 10">
    <name type="scientific">Anisodus tanguticus</name>
    <dbReference type="NCBI Taxonomy" id="243964"/>
    <lineage>
        <taxon>Eukaryota</taxon>
        <taxon>Viridiplantae</taxon>
        <taxon>Streptophyta</taxon>
        <taxon>Embryophyta</taxon>
        <taxon>Tracheophyta</taxon>
        <taxon>Spermatophyta</taxon>
        <taxon>Magnoliopsida</taxon>
        <taxon>eudicotyledons</taxon>
        <taxon>Gunneridae</taxon>
        <taxon>Pentapetalae</taxon>
        <taxon>asterids</taxon>
        <taxon>lamiids</taxon>
        <taxon>Solanales</taxon>
        <taxon>Solanaceae</taxon>
        <taxon>Solanoideae</taxon>
        <taxon>Hyoscyameae</taxon>
        <taxon>Anisodus</taxon>
    </lineage>
</organism>
<dbReference type="Gene3D" id="1.10.510.10">
    <property type="entry name" value="Transferase(Phosphotransferase) domain 1"/>
    <property type="match status" value="1"/>
</dbReference>
<evidence type="ECO:0000313" key="10">
    <source>
        <dbReference type="Proteomes" id="UP001291623"/>
    </source>
</evidence>
<protein>
    <recommendedName>
        <fullName evidence="8">Protein kinase domain-containing protein</fullName>
    </recommendedName>
</protein>
<dbReference type="GO" id="GO:0005524">
    <property type="term" value="F:ATP binding"/>
    <property type="evidence" value="ECO:0007669"/>
    <property type="project" value="InterPro"/>
</dbReference>
<evidence type="ECO:0000256" key="1">
    <source>
        <dbReference type="ARBA" id="ARBA00004162"/>
    </source>
</evidence>
<keyword evidence="3" id="KW-0812">Transmembrane</keyword>
<evidence type="ECO:0000256" key="7">
    <source>
        <dbReference type="ARBA" id="ARBA00023157"/>
    </source>
</evidence>
<dbReference type="InterPro" id="IPR008271">
    <property type="entry name" value="Ser/Thr_kinase_AS"/>
</dbReference>
<reference evidence="9" key="1">
    <citation type="submission" date="2023-12" db="EMBL/GenBank/DDBJ databases">
        <title>Genome assembly of Anisodus tanguticus.</title>
        <authorList>
            <person name="Wang Y.-J."/>
        </authorList>
    </citation>
    <scope>NUCLEOTIDE SEQUENCE</scope>
    <source>
        <strain evidence="9">KB-2021</strain>
        <tissue evidence="9">Leaf</tissue>
    </source>
</reference>
<keyword evidence="10" id="KW-1185">Reference proteome</keyword>
<dbReference type="InterPro" id="IPR044812">
    <property type="entry name" value="CERK1/LYK3-like"/>
</dbReference>
<evidence type="ECO:0000256" key="5">
    <source>
        <dbReference type="ARBA" id="ARBA00022989"/>
    </source>
</evidence>
<evidence type="ECO:0000256" key="3">
    <source>
        <dbReference type="ARBA" id="ARBA00022692"/>
    </source>
</evidence>
<feature type="domain" description="Protein kinase" evidence="8">
    <location>
        <begin position="1"/>
        <end position="191"/>
    </location>
</feature>
<dbReference type="Pfam" id="PF07714">
    <property type="entry name" value="PK_Tyr_Ser-Thr"/>
    <property type="match status" value="1"/>
</dbReference>
<dbReference type="Proteomes" id="UP001291623">
    <property type="component" value="Unassembled WGS sequence"/>
</dbReference>
<keyword evidence="7" id="KW-1015">Disulfide bond</keyword>
<evidence type="ECO:0000313" key="9">
    <source>
        <dbReference type="EMBL" id="KAK4363211.1"/>
    </source>
</evidence>
<proteinExistence type="predicted"/>
<dbReference type="InterPro" id="IPR001245">
    <property type="entry name" value="Ser-Thr/Tyr_kinase_cat_dom"/>
</dbReference>
<dbReference type="GO" id="GO:0045087">
    <property type="term" value="P:innate immune response"/>
    <property type="evidence" value="ECO:0007669"/>
    <property type="project" value="InterPro"/>
</dbReference>
<dbReference type="GO" id="GO:0019199">
    <property type="term" value="F:transmembrane receptor protein kinase activity"/>
    <property type="evidence" value="ECO:0007669"/>
    <property type="project" value="InterPro"/>
</dbReference>
<evidence type="ECO:0000256" key="4">
    <source>
        <dbReference type="ARBA" id="ARBA00022729"/>
    </source>
</evidence>
<keyword evidence="4" id="KW-0732">Signal</keyword>
<comment type="subcellular location">
    <subcellularLocation>
        <location evidence="1">Cell membrane</location>
        <topology evidence="1">Single-pass membrane protein</topology>
    </subcellularLocation>
</comment>
<evidence type="ECO:0000256" key="2">
    <source>
        <dbReference type="ARBA" id="ARBA00022475"/>
    </source>
</evidence>
<keyword evidence="5" id="KW-1133">Transmembrane helix</keyword>
<dbReference type="GO" id="GO:0005886">
    <property type="term" value="C:plasma membrane"/>
    <property type="evidence" value="ECO:0007669"/>
    <property type="project" value="UniProtKB-SubCell"/>
</dbReference>
<evidence type="ECO:0000259" key="8">
    <source>
        <dbReference type="PROSITE" id="PS50011"/>
    </source>
</evidence>
<dbReference type="InterPro" id="IPR011009">
    <property type="entry name" value="Kinase-like_dom_sf"/>
</dbReference>
<dbReference type="SUPFAM" id="SSF56112">
    <property type="entry name" value="Protein kinase-like (PK-like)"/>
    <property type="match status" value="1"/>
</dbReference>
<name>A0AAE1S4A7_9SOLA</name>